<dbReference type="KEGG" id="pbh:AAW51_1002"/>
<gene>
    <name evidence="1" type="ORF">AAW51_1002</name>
</gene>
<dbReference type="Proteomes" id="UP000035352">
    <property type="component" value="Chromosome"/>
</dbReference>
<sequence>MQIATVLMSSKSIRIHTELFERARAHGEVVSRSAAQQVEHWARLGAAVEAAGLTVTDVVEMLRSHQASSASLSPASEQELWSFKRAQQSQDLEAVTARRASNDQMSWFAGGKAKAAKLVGSPY</sequence>
<evidence type="ECO:0000313" key="1">
    <source>
        <dbReference type="EMBL" id="AKJ27693.1"/>
    </source>
</evidence>
<keyword evidence="2" id="KW-1185">Reference proteome</keyword>
<name>A0A0G3BI72_9BURK</name>
<accession>A0A0G3BI72</accession>
<dbReference type="AlphaFoldDB" id="A0A0G3BI72"/>
<dbReference type="Pfam" id="PF11903">
    <property type="entry name" value="ParD_like"/>
    <property type="match status" value="1"/>
</dbReference>
<dbReference type="EMBL" id="CP011371">
    <property type="protein sequence ID" value="AKJ27693.1"/>
    <property type="molecule type" value="Genomic_DNA"/>
</dbReference>
<dbReference type="OrthoDB" id="5422561at2"/>
<evidence type="ECO:0000313" key="2">
    <source>
        <dbReference type="Proteomes" id="UP000035352"/>
    </source>
</evidence>
<reference evidence="1 2" key="1">
    <citation type="submission" date="2015-05" db="EMBL/GenBank/DDBJ databases">
        <authorList>
            <person name="Tang B."/>
            <person name="Yu Y."/>
        </authorList>
    </citation>
    <scope>NUCLEOTIDE SEQUENCE [LARGE SCALE GENOMIC DNA]</scope>
    <source>
        <strain evidence="1 2">DSM 7029</strain>
    </source>
</reference>
<dbReference type="InterPro" id="IPR021831">
    <property type="entry name" value="ParD-like"/>
</dbReference>
<dbReference type="STRING" id="413882.AAW51_1002"/>
<proteinExistence type="predicted"/>
<organism evidence="1 2">
    <name type="scientific">Caldimonas brevitalea</name>
    <dbReference type="NCBI Taxonomy" id="413882"/>
    <lineage>
        <taxon>Bacteria</taxon>
        <taxon>Pseudomonadati</taxon>
        <taxon>Pseudomonadota</taxon>
        <taxon>Betaproteobacteria</taxon>
        <taxon>Burkholderiales</taxon>
        <taxon>Sphaerotilaceae</taxon>
        <taxon>Caldimonas</taxon>
    </lineage>
</organism>
<protein>
    <recommendedName>
        <fullName evidence="3">ParD-like antitoxin of type II toxin-antitoxin system</fullName>
    </recommendedName>
</protein>
<evidence type="ECO:0008006" key="3">
    <source>
        <dbReference type="Google" id="ProtNLM"/>
    </source>
</evidence>